<sequence>MCDPAIMSDDLAVKLGKCDELYHTETQKDIDKFTKLTKAENRYYLYGTCDELDQKCIKDYYNKIKEDCYSKVFGV</sequence>
<name>A0A7R9MKQ2_9ACAR</name>
<dbReference type="EMBL" id="OC940331">
    <property type="protein sequence ID" value="CAD7661910.1"/>
    <property type="molecule type" value="Genomic_DNA"/>
</dbReference>
<evidence type="ECO:0000313" key="1">
    <source>
        <dbReference type="EMBL" id="CAD7661910.1"/>
    </source>
</evidence>
<keyword evidence="2" id="KW-1185">Reference proteome</keyword>
<gene>
    <name evidence="1" type="ORF">ONB1V03_LOCUS18470</name>
</gene>
<proteinExistence type="predicted"/>
<dbReference type="Proteomes" id="UP000728032">
    <property type="component" value="Unassembled WGS sequence"/>
</dbReference>
<dbReference type="AlphaFoldDB" id="A0A7R9MKQ2"/>
<reference evidence="1" key="1">
    <citation type="submission" date="2020-11" db="EMBL/GenBank/DDBJ databases">
        <authorList>
            <person name="Tran Van P."/>
        </authorList>
    </citation>
    <scope>NUCLEOTIDE SEQUENCE</scope>
</reference>
<evidence type="ECO:0000313" key="2">
    <source>
        <dbReference type="Proteomes" id="UP000728032"/>
    </source>
</evidence>
<organism evidence="1">
    <name type="scientific">Oppiella nova</name>
    <dbReference type="NCBI Taxonomy" id="334625"/>
    <lineage>
        <taxon>Eukaryota</taxon>
        <taxon>Metazoa</taxon>
        <taxon>Ecdysozoa</taxon>
        <taxon>Arthropoda</taxon>
        <taxon>Chelicerata</taxon>
        <taxon>Arachnida</taxon>
        <taxon>Acari</taxon>
        <taxon>Acariformes</taxon>
        <taxon>Sarcoptiformes</taxon>
        <taxon>Oribatida</taxon>
        <taxon>Brachypylina</taxon>
        <taxon>Oppioidea</taxon>
        <taxon>Oppiidae</taxon>
        <taxon>Oppiella</taxon>
    </lineage>
</organism>
<protein>
    <submittedName>
        <fullName evidence="1">Uncharacterized protein</fullName>
    </submittedName>
</protein>
<accession>A0A7R9MKQ2</accession>
<dbReference type="EMBL" id="CAJPVJ010025506">
    <property type="protein sequence ID" value="CAG2179046.1"/>
    <property type="molecule type" value="Genomic_DNA"/>
</dbReference>